<reference evidence="8 9" key="1">
    <citation type="submission" date="2021-01" db="EMBL/GenBank/DDBJ databases">
        <title>Genomic Encyclopedia of Type Strains, Phase IV (KMG-IV): sequencing the most valuable type-strain genomes for metagenomic binning, comparative biology and taxonomic classification.</title>
        <authorList>
            <person name="Goeker M."/>
        </authorList>
    </citation>
    <scope>NUCLEOTIDE SEQUENCE [LARGE SCALE GENOMIC DNA]</scope>
    <source>
        <strain evidence="8 9">DSM 105482</strain>
    </source>
</reference>
<dbReference type="PANTHER" id="PTHR12677:SF55">
    <property type="entry name" value="UNDECAPRENYL PHOSPHATE TRANSPORTER SAOUHSC_00901-RELATED"/>
    <property type="match status" value="1"/>
</dbReference>
<dbReference type="RefSeq" id="WP_204545777.1">
    <property type="nucleotide sequence ID" value="NZ_JAFBFI010000018.1"/>
</dbReference>
<keyword evidence="2 6" id="KW-1003">Cell membrane</keyword>
<feature type="transmembrane region" description="Helical" evidence="6">
    <location>
        <begin position="12"/>
        <end position="37"/>
    </location>
</feature>
<dbReference type="InterPro" id="IPR032816">
    <property type="entry name" value="VTT_dom"/>
</dbReference>
<keyword evidence="9" id="KW-1185">Reference proteome</keyword>
<dbReference type="PANTHER" id="PTHR12677">
    <property type="entry name" value="GOLGI APPARATUS MEMBRANE PROTEIN TVP38-RELATED"/>
    <property type="match status" value="1"/>
</dbReference>
<keyword evidence="5 6" id="KW-0472">Membrane</keyword>
<comment type="similarity">
    <text evidence="6">Belongs to the TVP38/TMEM64 family.</text>
</comment>
<dbReference type="InterPro" id="IPR015414">
    <property type="entry name" value="TMEM64"/>
</dbReference>
<evidence type="ECO:0000256" key="1">
    <source>
        <dbReference type="ARBA" id="ARBA00004651"/>
    </source>
</evidence>
<name>A0ABS2QLQ8_9BACI</name>
<feature type="transmembrane region" description="Helical" evidence="6">
    <location>
        <begin position="43"/>
        <end position="70"/>
    </location>
</feature>
<comment type="subcellular location">
    <subcellularLocation>
        <location evidence="1 6">Cell membrane</location>
        <topology evidence="1 6">Multi-pass membrane protein</topology>
    </subcellularLocation>
</comment>
<dbReference type="EMBL" id="JAFBFI010000018">
    <property type="protein sequence ID" value="MBM7694115.1"/>
    <property type="molecule type" value="Genomic_DNA"/>
</dbReference>
<feature type="transmembrane region" description="Helical" evidence="6">
    <location>
        <begin position="97"/>
        <end position="120"/>
    </location>
</feature>
<gene>
    <name evidence="8" type="ORF">JOC77_003559</name>
</gene>
<sequence length="187" mass="20334">MKEILVSWFKESGLFAYLISMLMNVLISILGVVPSVFLTAANITFFGFSQGLFLSIAGEALGAIISFYIYRKGIKRITITSGQILINKLQSTKGTEAFLLILALRIFPFVPSGAVTLAGAASKVSMLGFALASTMGKIPALIIEALTVKAVLQWDLKDKLILAFLSIGLAAAVFYYRRRSRNKTKSL</sequence>
<evidence type="ECO:0000256" key="5">
    <source>
        <dbReference type="ARBA" id="ARBA00023136"/>
    </source>
</evidence>
<evidence type="ECO:0000313" key="9">
    <source>
        <dbReference type="Proteomes" id="UP000823486"/>
    </source>
</evidence>
<accession>A0ABS2QLQ8</accession>
<dbReference type="Proteomes" id="UP000823486">
    <property type="component" value="Unassembled WGS sequence"/>
</dbReference>
<proteinExistence type="inferred from homology"/>
<comment type="caution">
    <text evidence="8">The sequence shown here is derived from an EMBL/GenBank/DDBJ whole genome shotgun (WGS) entry which is preliminary data.</text>
</comment>
<protein>
    <recommendedName>
        <fullName evidence="6">TVP38/TMEM64 family membrane protein</fullName>
    </recommendedName>
</protein>
<evidence type="ECO:0000256" key="4">
    <source>
        <dbReference type="ARBA" id="ARBA00022989"/>
    </source>
</evidence>
<evidence type="ECO:0000256" key="3">
    <source>
        <dbReference type="ARBA" id="ARBA00022692"/>
    </source>
</evidence>
<feature type="domain" description="VTT" evidence="7">
    <location>
        <begin position="33"/>
        <end position="146"/>
    </location>
</feature>
<evidence type="ECO:0000256" key="6">
    <source>
        <dbReference type="RuleBase" id="RU366058"/>
    </source>
</evidence>
<feature type="transmembrane region" description="Helical" evidence="6">
    <location>
        <begin position="160"/>
        <end position="177"/>
    </location>
</feature>
<evidence type="ECO:0000256" key="2">
    <source>
        <dbReference type="ARBA" id="ARBA00022475"/>
    </source>
</evidence>
<dbReference type="Pfam" id="PF09335">
    <property type="entry name" value="VTT_dom"/>
    <property type="match status" value="1"/>
</dbReference>
<evidence type="ECO:0000259" key="7">
    <source>
        <dbReference type="Pfam" id="PF09335"/>
    </source>
</evidence>
<comment type="caution">
    <text evidence="6">Lacks conserved residue(s) required for the propagation of feature annotation.</text>
</comment>
<organism evidence="8 9">
    <name type="scientific">Peribacillus deserti</name>
    <dbReference type="NCBI Taxonomy" id="673318"/>
    <lineage>
        <taxon>Bacteria</taxon>
        <taxon>Bacillati</taxon>
        <taxon>Bacillota</taxon>
        <taxon>Bacilli</taxon>
        <taxon>Bacillales</taxon>
        <taxon>Bacillaceae</taxon>
        <taxon>Peribacillus</taxon>
    </lineage>
</organism>
<keyword evidence="4 6" id="KW-1133">Transmembrane helix</keyword>
<keyword evidence="3 6" id="KW-0812">Transmembrane</keyword>
<evidence type="ECO:0000313" key="8">
    <source>
        <dbReference type="EMBL" id="MBM7694115.1"/>
    </source>
</evidence>